<evidence type="ECO:0000313" key="2">
    <source>
        <dbReference type="EnsemblProtists" id="EOD26940"/>
    </source>
</evidence>
<proteinExistence type="predicted"/>
<feature type="chain" id="PRO_5044291563" evidence="1">
    <location>
        <begin position="41"/>
        <end position="235"/>
    </location>
</feature>
<dbReference type="PaxDb" id="2903-EOD26940"/>
<dbReference type="GeneID" id="17272485"/>
<reference evidence="3" key="1">
    <citation type="journal article" date="2013" name="Nature">
        <title>Pan genome of the phytoplankton Emiliania underpins its global distribution.</title>
        <authorList>
            <person name="Read B.A."/>
            <person name="Kegel J."/>
            <person name="Klute M.J."/>
            <person name="Kuo A."/>
            <person name="Lefebvre S.C."/>
            <person name="Maumus F."/>
            <person name="Mayer C."/>
            <person name="Miller J."/>
            <person name="Monier A."/>
            <person name="Salamov A."/>
            <person name="Young J."/>
            <person name="Aguilar M."/>
            <person name="Claverie J.M."/>
            <person name="Frickenhaus S."/>
            <person name="Gonzalez K."/>
            <person name="Herman E.K."/>
            <person name="Lin Y.C."/>
            <person name="Napier J."/>
            <person name="Ogata H."/>
            <person name="Sarno A.F."/>
            <person name="Shmutz J."/>
            <person name="Schroeder D."/>
            <person name="de Vargas C."/>
            <person name="Verret F."/>
            <person name="von Dassow P."/>
            <person name="Valentin K."/>
            <person name="Van de Peer Y."/>
            <person name="Wheeler G."/>
            <person name="Dacks J.B."/>
            <person name="Delwiche C.F."/>
            <person name="Dyhrman S.T."/>
            <person name="Glockner G."/>
            <person name="John U."/>
            <person name="Richards T."/>
            <person name="Worden A.Z."/>
            <person name="Zhang X."/>
            <person name="Grigoriev I.V."/>
            <person name="Allen A.E."/>
            <person name="Bidle K."/>
            <person name="Borodovsky M."/>
            <person name="Bowler C."/>
            <person name="Brownlee C."/>
            <person name="Cock J.M."/>
            <person name="Elias M."/>
            <person name="Gladyshev V.N."/>
            <person name="Groth M."/>
            <person name="Guda C."/>
            <person name="Hadaegh A."/>
            <person name="Iglesias-Rodriguez M.D."/>
            <person name="Jenkins J."/>
            <person name="Jones B.M."/>
            <person name="Lawson T."/>
            <person name="Leese F."/>
            <person name="Lindquist E."/>
            <person name="Lobanov A."/>
            <person name="Lomsadze A."/>
            <person name="Malik S.B."/>
            <person name="Marsh M.E."/>
            <person name="Mackinder L."/>
            <person name="Mock T."/>
            <person name="Mueller-Roeber B."/>
            <person name="Pagarete A."/>
            <person name="Parker M."/>
            <person name="Probert I."/>
            <person name="Quesneville H."/>
            <person name="Raines C."/>
            <person name="Rensing S.A."/>
            <person name="Riano-Pachon D.M."/>
            <person name="Richier S."/>
            <person name="Rokitta S."/>
            <person name="Shiraiwa Y."/>
            <person name="Soanes D.M."/>
            <person name="van der Giezen M."/>
            <person name="Wahlund T.M."/>
            <person name="Williams B."/>
            <person name="Wilson W."/>
            <person name="Wolfe G."/>
            <person name="Wurch L.L."/>
        </authorList>
    </citation>
    <scope>NUCLEOTIDE SEQUENCE</scope>
</reference>
<evidence type="ECO:0000256" key="1">
    <source>
        <dbReference type="SAM" id="SignalP"/>
    </source>
</evidence>
<keyword evidence="3" id="KW-1185">Reference proteome</keyword>
<feature type="signal peptide" evidence="1">
    <location>
        <begin position="1"/>
        <end position="40"/>
    </location>
</feature>
<dbReference type="AlphaFoldDB" id="A0A0D3JTV5"/>
<keyword evidence="1" id="KW-0732">Signal</keyword>
<dbReference type="HOGENOM" id="CLU_1182030_0_0_1"/>
<organism evidence="2 3">
    <name type="scientific">Emiliania huxleyi (strain CCMP1516)</name>
    <dbReference type="NCBI Taxonomy" id="280463"/>
    <lineage>
        <taxon>Eukaryota</taxon>
        <taxon>Haptista</taxon>
        <taxon>Haptophyta</taxon>
        <taxon>Prymnesiophyceae</taxon>
        <taxon>Isochrysidales</taxon>
        <taxon>Noelaerhabdaceae</taxon>
        <taxon>Emiliania</taxon>
    </lineage>
</organism>
<evidence type="ECO:0000313" key="3">
    <source>
        <dbReference type="Proteomes" id="UP000013827"/>
    </source>
</evidence>
<dbReference type="RefSeq" id="XP_005779369.1">
    <property type="nucleotide sequence ID" value="XM_005779312.1"/>
</dbReference>
<sequence>MYRRFCLFLDLSRPGGRSMTALARSLLLFTALLSPSLVVAAVSGVAPSNPPSACVDGGDGKLRVLLIAPAWPWGFGAYQSQLSTLGAALVDLGHAVVWNAAFRPGVLPDPDRVYTFSEASLLAAGGDGRLPTESAPSAATDARSSRFGFIDVPLPEAYWGRGNGVLVSAVDAAARRHAIDAVLSDVDRTRPYSVFWFPSHFDAFVPRALSAFDAIVALAPSAEQLEAEGVLIGSH</sequence>
<dbReference type="EnsemblProtists" id="EOD26940">
    <property type="protein sequence ID" value="EOD26940"/>
    <property type="gene ID" value="EMIHUDRAFT_236239"/>
</dbReference>
<dbReference type="KEGG" id="ehx:EMIHUDRAFT_236239"/>
<accession>A0A0D3JTV5</accession>
<name>A0A0D3JTV5_EMIH1</name>
<reference evidence="2" key="2">
    <citation type="submission" date="2024-10" db="UniProtKB">
        <authorList>
            <consortium name="EnsemblProtists"/>
        </authorList>
    </citation>
    <scope>IDENTIFICATION</scope>
</reference>
<protein>
    <submittedName>
        <fullName evidence="2">Uncharacterized protein</fullName>
    </submittedName>
</protein>
<dbReference type="Proteomes" id="UP000013827">
    <property type="component" value="Unassembled WGS sequence"/>
</dbReference>